<evidence type="ECO:0000313" key="2">
    <source>
        <dbReference type="EMBL" id="MEY8537502.1"/>
    </source>
</evidence>
<feature type="transmembrane region" description="Helical" evidence="1">
    <location>
        <begin position="27"/>
        <end position="44"/>
    </location>
</feature>
<keyword evidence="1" id="KW-0812">Transmembrane</keyword>
<reference evidence="2 3" key="1">
    <citation type="submission" date="2024-03" db="EMBL/GenBank/DDBJ databases">
        <title>Mouse gut bacterial collection (mGBC) of GemPharmatech.</title>
        <authorList>
            <person name="He Y."/>
            <person name="Dong L."/>
            <person name="Wu D."/>
            <person name="Gao X."/>
            <person name="Lin Z."/>
        </authorList>
    </citation>
    <scope>NUCLEOTIDE SEQUENCE [LARGE SCALE GENOMIC DNA]</scope>
    <source>
        <strain evidence="2 3">20-218</strain>
    </source>
</reference>
<keyword evidence="1" id="KW-1133">Transmembrane helix</keyword>
<dbReference type="Proteomes" id="UP001565242">
    <property type="component" value="Unassembled WGS sequence"/>
</dbReference>
<dbReference type="RefSeq" id="WP_369917872.1">
    <property type="nucleotide sequence ID" value="NZ_JBCLSQ010000006.1"/>
</dbReference>
<proteinExistence type="predicted"/>
<sequence>MEYRLSGKISEKAFYEMQRFNVRKTKLVFLLVFNLVILAVFLRDTADDSLFFWIFTAFFLLAFNFLLSFLMKYTLKIKSRKAYRSGKKLNGLPRQVHITAQEIQQNTSFSTMTITPDMVYKVAHNNNREIYIYLATNQILILSKDWLENGEWADFITFIKKNWEPKK</sequence>
<evidence type="ECO:0008006" key="4">
    <source>
        <dbReference type="Google" id="ProtNLM"/>
    </source>
</evidence>
<keyword evidence="1" id="KW-0472">Membrane</keyword>
<feature type="transmembrane region" description="Helical" evidence="1">
    <location>
        <begin position="50"/>
        <end position="71"/>
    </location>
</feature>
<evidence type="ECO:0000313" key="3">
    <source>
        <dbReference type="Proteomes" id="UP001565242"/>
    </source>
</evidence>
<name>A0ABV4D6Y3_9LACT</name>
<dbReference type="EMBL" id="JBCLSQ010000006">
    <property type="protein sequence ID" value="MEY8537502.1"/>
    <property type="molecule type" value="Genomic_DNA"/>
</dbReference>
<gene>
    <name evidence="2" type="ORF">AALM99_03435</name>
</gene>
<organism evidence="2 3">
    <name type="scientific">Lactococcus muris</name>
    <dbReference type="NCBI Taxonomy" id="2941330"/>
    <lineage>
        <taxon>Bacteria</taxon>
        <taxon>Bacillati</taxon>
        <taxon>Bacillota</taxon>
        <taxon>Bacilli</taxon>
        <taxon>Lactobacillales</taxon>
        <taxon>Streptococcaceae</taxon>
        <taxon>Lactococcus</taxon>
    </lineage>
</organism>
<comment type="caution">
    <text evidence="2">The sequence shown here is derived from an EMBL/GenBank/DDBJ whole genome shotgun (WGS) entry which is preliminary data.</text>
</comment>
<keyword evidence="3" id="KW-1185">Reference proteome</keyword>
<evidence type="ECO:0000256" key="1">
    <source>
        <dbReference type="SAM" id="Phobius"/>
    </source>
</evidence>
<protein>
    <recommendedName>
        <fullName evidence="4">YcxB-like protein domain-containing protein</fullName>
    </recommendedName>
</protein>
<accession>A0ABV4D6Y3</accession>